<dbReference type="EMBL" id="CP002543">
    <property type="protein sequence ID" value="ADY73561.1"/>
    <property type="molecule type" value="Genomic_DNA"/>
</dbReference>
<dbReference type="GO" id="GO:0012505">
    <property type="term" value="C:endomembrane system"/>
    <property type="evidence" value="ECO:0007669"/>
    <property type="project" value="UniProtKB-SubCell"/>
</dbReference>
<feature type="transmembrane region" description="Helical" evidence="6">
    <location>
        <begin position="366"/>
        <end position="388"/>
    </location>
</feature>
<dbReference type="Proteomes" id="UP000007102">
    <property type="component" value="Chromosome"/>
</dbReference>
<comment type="subcellular location">
    <subcellularLocation>
        <location evidence="1">Endomembrane system</location>
    </subcellularLocation>
</comment>
<name>F0S3Y9_DESTD</name>
<evidence type="ECO:0000256" key="1">
    <source>
        <dbReference type="ARBA" id="ARBA00004308"/>
    </source>
</evidence>
<evidence type="ECO:0000256" key="3">
    <source>
        <dbReference type="ARBA" id="ARBA00022692"/>
    </source>
</evidence>
<evidence type="ECO:0000256" key="4">
    <source>
        <dbReference type="ARBA" id="ARBA00022989"/>
    </source>
</evidence>
<evidence type="ECO:0000256" key="5">
    <source>
        <dbReference type="ARBA" id="ARBA00023136"/>
    </source>
</evidence>
<reference evidence="7 8" key="1">
    <citation type="journal article" date="2011" name="Stand. Genomic Sci.">
        <title>Complete genome sequence of the thermophilic sulfur-reducer Desulfurobacterium thermolithotrophum type strain (BSA(T)) from a deep-sea hydrothermal vent.</title>
        <authorList>
            <person name="Goker M."/>
            <person name="Daligault H."/>
            <person name="Mwirichia R."/>
            <person name="Lapidus A."/>
            <person name="Lucas S."/>
            <person name="Deshpande S."/>
            <person name="Pagani I."/>
            <person name="Tapia R."/>
            <person name="Cheng J.F."/>
            <person name="Goodwin L."/>
            <person name="Pitluck S."/>
            <person name="Liolios K."/>
            <person name="Ivanova N."/>
            <person name="Mavromatis K."/>
            <person name="Mikhailova N."/>
            <person name="Pati A."/>
            <person name="Chen A."/>
            <person name="Palaniappan K."/>
            <person name="Han C."/>
            <person name="Land M."/>
            <person name="Hauser L."/>
            <person name="Pan C."/>
            <person name="Brambilla E.M."/>
            <person name="Rohde M."/>
            <person name="Spring S."/>
            <person name="Sikorski J."/>
            <person name="Wirth R."/>
            <person name="Detter J.C."/>
            <person name="Woyke T."/>
            <person name="Bristow J."/>
            <person name="Eisen J.A."/>
            <person name="Markowitz V."/>
            <person name="Hugenholtz P."/>
            <person name="Kyrpides N.C."/>
            <person name="Klenk H.P."/>
        </authorList>
    </citation>
    <scope>NUCLEOTIDE SEQUENCE [LARGE SCALE GENOMIC DNA]</scope>
    <source>
        <strain evidence="8">DSM 11699 / BSA</strain>
    </source>
</reference>
<keyword evidence="3 6" id="KW-0812">Transmembrane</keyword>
<keyword evidence="8" id="KW-1185">Reference proteome</keyword>
<sequence length="390" mass="45611">MIELFIPPVVGAAIGYFTNYLAIKMLFRPIKTYYFFGWKVPFTPGLIPSKREKLAEAIAKIVKENLLTEEVLRKRLNEEKIKEHLKQFVEKLLDEFVENGDTYIKEILENIENEKLEKFIDFTFLEERISDLINRLFEFLNGKKFEELLTPDLKKELEKFIDEKIDEITEEILKLTKKAEFKDIIYYGVRNNLLKFKLYFPLLTEKSVDSFSEKISDMIIKFIENSTSDPQLKVKVSKIVWEKTRELLNKKINLSGERGKKLKEIANETVLEIINSFREKKISEVSQLKEEIIPQIVALLKEVVQRKKNLISEIVTERLLQIIEIELPVIMESVDVETLVKNRVNSLPIEEVELIVLKLINEELRYITLLGGVLGFIIGSLQVLFLHLTS</sequence>
<dbReference type="PANTHER" id="PTHR35791:SF1">
    <property type="entry name" value="UPF0754 MEMBRANE PROTEIN YHEB"/>
    <property type="match status" value="1"/>
</dbReference>
<protein>
    <recommendedName>
        <fullName evidence="9">DUF445 domain-containing protein</fullName>
    </recommendedName>
</protein>
<dbReference type="AlphaFoldDB" id="F0S3Y9"/>
<dbReference type="OrthoDB" id="9787430at2"/>
<accession>F0S3Y9</accession>
<dbReference type="RefSeq" id="WP_013638514.1">
    <property type="nucleotide sequence ID" value="NC_015185.1"/>
</dbReference>
<dbReference type="PANTHER" id="PTHR35791">
    <property type="entry name" value="UPF0754 MEMBRANE PROTEIN YHEB"/>
    <property type="match status" value="1"/>
</dbReference>
<proteinExistence type="inferred from homology"/>
<dbReference type="eggNOG" id="COG4399">
    <property type="taxonomic scope" value="Bacteria"/>
</dbReference>
<evidence type="ECO:0000256" key="2">
    <source>
        <dbReference type="ARBA" id="ARBA00008053"/>
    </source>
</evidence>
<feature type="transmembrane region" description="Helical" evidence="6">
    <location>
        <begin position="6"/>
        <end position="23"/>
    </location>
</feature>
<gene>
    <name evidence="7" type="ordered locus">Dester_0921</name>
</gene>
<evidence type="ECO:0000256" key="6">
    <source>
        <dbReference type="SAM" id="Phobius"/>
    </source>
</evidence>
<dbReference type="STRING" id="868864.Dester_0921"/>
<keyword evidence="5 6" id="KW-0472">Membrane</keyword>
<organism evidence="7 8">
    <name type="scientific">Desulfurobacterium thermolithotrophum (strain DSM 11699 / BSA)</name>
    <dbReference type="NCBI Taxonomy" id="868864"/>
    <lineage>
        <taxon>Bacteria</taxon>
        <taxon>Pseudomonadati</taxon>
        <taxon>Aquificota</taxon>
        <taxon>Aquificia</taxon>
        <taxon>Desulfurobacteriales</taxon>
        <taxon>Desulfurobacteriaceae</taxon>
        <taxon>Desulfurobacterium</taxon>
    </lineage>
</organism>
<keyword evidence="4 6" id="KW-1133">Transmembrane helix</keyword>
<evidence type="ECO:0008006" key="9">
    <source>
        <dbReference type="Google" id="ProtNLM"/>
    </source>
</evidence>
<evidence type="ECO:0000313" key="8">
    <source>
        <dbReference type="Proteomes" id="UP000007102"/>
    </source>
</evidence>
<dbReference type="InterPro" id="IPR007383">
    <property type="entry name" value="DUF445"/>
</dbReference>
<evidence type="ECO:0000313" key="7">
    <source>
        <dbReference type="EMBL" id="ADY73561.1"/>
    </source>
</evidence>
<dbReference type="Pfam" id="PF04286">
    <property type="entry name" value="DUF445"/>
    <property type="match status" value="1"/>
</dbReference>
<dbReference type="KEGG" id="dte:Dester_0921"/>
<dbReference type="HOGENOM" id="CLU_042384_0_1_0"/>
<dbReference type="InParanoid" id="F0S3Y9"/>
<reference evidence="8" key="2">
    <citation type="submission" date="2011-02" db="EMBL/GenBank/DDBJ databases">
        <title>The complete genome of Desulfurobacterium thermolithotrophum DSM 11699.</title>
        <authorList>
            <consortium name="US DOE Joint Genome Institute (JGI-PGF)"/>
            <person name="Lucas S."/>
            <person name="Copeland A."/>
            <person name="Lapidus A."/>
            <person name="Bruce D."/>
            <person name="Goodwin L."/>
            <person name="Pitluck S."/>
            <person name="Kyrpides N."/>
            <person name="Mavromatis K."/>
            <person name="Pagani I."/>
            <person name="Ivanova N."/>
            <person name="Mikhailova N."/>
            <person name="Daligault H."/>
            <person name="Detter J.C."/>
            <person name="Tapia R."/>
            <person name="Han C."/>
            <person name="Land M."/>
            <person name="Hauser L."/>
            <person name="Markowitz V."/>
            <person name="Cheng J.-F."/>
            <person name="Hugenholtz P."/>
            <person name="Woyke T."/>
            <person name="Wu D."/>
            <person name="Spring S."/>
            <person name="Brambilla E."/>
            <person name="Klenk H.-P."/>
            <person name="Eisen J.A."/>
        </authorList>
    </citation>
    <scope>NUCLEOTIDE SEQUENCE [LARGE SCALE GENOMIC DNA]</scope>
    <source>
        <strain evidence="8">DSM 11699 / BSA</strain>
    </source>
</reference>
<comment type="similarity">
    <text evidence="2">Belongs to the UPF0754 family.</text>
</comment>